<organism evidence="2 3">
    <name type="scientific">Rhizobium sophorae</name>
    <dbReference type="NCBI Taxonomy" id="1535242"/>
    <lineage>
        <taxon>Bacteria</taxon>
        <taxon>Pseudomonadati</taxon>
        <taxon>Pseudomonadota</taxon>
        <taxon>Alphaproteobacteria</taxon>
        <taxon>Hyphomicrobiales</taxon>
        <taxon>Rhizobiaceae</taxon>
        <taxon>Rhizobium/Agrobacterium group</taxon>
        <taxon>Rhizobium</taxon>
    </lineage>
</organism>
<dbReference type="EMBL" id="JABFCN010000028">
    <property type="protein sequence ID" value="NNU38118.1"/>
    <property type="molecule type" value="Genomic_DNA"/>
</dbReference>
<dbReference type="Proteomes" id="UP000519972">
    <property type="component" value="Unassembled WGS sequence"/>
</dbReference>
<reference evidence="2 3" key="1">
    <citation type="submission" date="2020-02" db="EMBL/GenBank/DDBJ databases">
        <authorList>
            <person name="Sun Q."/>
        </authorList>
    </citation>
    <scope>NUCLEOTIDE SEQUENCE [LARGE SCALE GENOMIC DNA]</scope>
    <source>
        <strain evidence="2 3">CCBAU 03386</strain>
    </source>
</reference>
<dbReference type="InterPro" id="IPR004360">
    <property type="entry name" value="Glyas_Fos-R_dOase_dom"/>
</dbReference>
<dbReference type="Pfam" id="PF00903">
    <property type="entry name" value="Glyoxalase"/>
    <property type="match status" value="1"/>
</dbReference>
<gene>
    <name evidence="2" type="ORF">G9X64_16825</name>
</gene>
<dbReference type="AlphaFoldDB" id="A0A7Y3S6R2"/>
<name>A0A7Y3S6R2_9HYPH</name>
<dbReference type="InterPro" id="IPR029068">
    <property type="entry name" value="Glyas_Bleomycin-R_OHBP_Dase"/>
</dbReference>
<protein>
    <submittedName>
        <fullName evidence="2">VOC family protein</fullName>
    </submittedName>
</protein>
<dbReference type="InterPro" id="IPR037523">
    <property type="entry name" value="VOC_core"/>
</dbReference>
<accession>A0A7Y3S6R2</accession>
<feature type="domain" description="VOC" evidence="1">
    <location>
        <begin position="2"/>
        <end position="111"/>
    </location>
</feature>
<evidence type="ECO:0000313" key="2">
    <source>
        <dbReference type="EMBL" id="NNU38118.1"/>
    </source>
</evidence>
<dbReference type="Gene3D" id="3.10.180.10">
    <property type="entry name" value="2,3-Dihydroxybiphenyl 1,2-Dioxygenase, domain 1"/>
    <property type="match status" value="1"/>
</dbReference>
<proteinExistence type="predicted"/>
<keyword evidence="3" id="KW-1185">Reference proteome</keyword>
<evidence type="ECO:0000259" key="1">
    <source>
        <dbReference type="PROSITE" id="PS51819"/>
    </source>
</evidence>
<dbReference type="RefSeq" id="WP_168313875.1">
    <property type="nucleotide sequence ID" value="NZ_JABFCN010000028.1"/>
</dbReference>
<sequence length="129" mass="14415">MRLNQVTVTMPDLDAGWNFYCALGLRPIVDARPRYARFVCPDGDSTFSLHQGESGGGGTTVYFECENLDETVGSLSEAGLHFVSGPEDKSWLWREAELFDPGGNRIILYFAGSNRTDPPWRVDKVDRPK</sequence>
<evidence type="ECO:0000313" key="3">
    <source>
        <dbReference type="Proteomes" id="UP000519972"/>
    </source>
</evidence>
<dbReference type="SUPFAM" id="SSF54593">
    <property type="entry name" value="Glyoxalase/Bleomycin resistance protein/Dihydroxybiphenyl dioxygenase"/>
    <property type="match status" value="1"/>
</dbReference>
<comment type="caution">
    <text evidence="2">The sequence shown here is derived from an EMBL/GenBank/DDBJ whole genome shotgun (WGS) entry which is preliminary data.</text>
</comment>
<dbReference type="PROSITE" id="PS51819">
    <property type="entry name" value="VOC"/>
    <property type="match status" value="1"/>
</dbReference>